<organism evidence="2 3">
    <name type="scientific">Ziziphus jujuba var. spinosa</name>
    <dbReference type="NCBI Taxonomy" id="714518"/>
    <lineage>
        <taxon>Eukaryota</taxon>
        <taxon>Viridiplantae</taxon>
        <taxon>Streptophyta</taxon>
        <taxon>Embryophyta</taxon>
        <taxon>Tracheophyta</taxon>
        <taxon>Spermatophyta</taxon>
        <taxon>Magnoliopsida</taxon>
        <taxon>eudicotyledons</taxon>
        <taxon>Gunneridae</taxon>
        <taxon>Pentapetalae</taxon>
        <taxon>rosids</taxon>
        <taxon>fabids</taxon>
        <taxon>Rosales</taxon>
        <taxon>Rhamnaceae</taxon>
        <taxon>Paliureae</taxon>
        <taxon>Ziziphus</taxon>
    </lineage>
</organism>
<protein>
    <submittedName>
        <fullName evidence="2">Uncharacterized protein</fullName>
    </submittedName>
</protein>
<sequence length="114" mass="13157">MNWWSTRKGPFSNPIYCITINRNKRKTTATKFSMKTFNILQDQWDTHQDNDPPIPPKGKKTLGDDGKGKYSRKMEEGLDKTKTAATNGMRKVKTGAVLSVRWIKDKCHRNTQKN</sequence>
<evidence type="ECO:0000313" key="3">
    <source>
        <dbReference type="Proteomes" id="UP000813462"/>
    </source>
</evidence>
<dbReference type="EMBL" id="JAEACU010000010">
    <property type="protein sequence ID" value="KAH7515784.1"/>
    <property type="molecule type" value="Genomic_DNA"/>
</dbReference>
<dbReference type="Proteomes" id="UP000813462">
    <property type="component" value="Unassembled WGS sequence"/>
</dbReference>
<accession>A0A978ULT2</accession>
<proteinExistence type="predicted"/>
<dbReference type="PANTHER" id="PTHR33386:SF5">
    <property type="entry name" value="OS02G0740600 PROTEIN"/>
    <property type="match status" value="1"/>
</dbReference>
<dbReference type="PANTHER" id="PTHR33386">
    <property type="entry name" value="OS02G0740600 PROTEIN"/>
    <property type="match status" value="1"/>
</dbReference>
<dbReference type="AlphaFoldDB" id="A0A978ULT2"/>
<reference evidence="2" key="1">
    <citation type="journal article" date="2021" name="Front. Plant Sci.">
        <title>Chromosome-Scale Genome Assembly for Chinese Sour Jujube and Insights Into Its Genome Evolution and Domestication Signature.</title>
        <authorList>
            <person name="Shen L.-Y."/>
            <person name="Luo H."/>
            <person name="Wang X.-L."/>
            <person name="Wang X.-M."/>
            <person name="Qiu X.-J."/>
            <person name="Liu H."/>
            <person name="Zhou S.-S."/>
            <person name="Jia K.-H."/>
            <person name="Nie S."/>
            <person name="Bao Y.-T."/>
            <person name="Zhang R.-G."/>
            <person name="Yun Q.-Z."/>
            <person name="Chai Y.-H."/>
            <person name="Lu J.-Y."/>
            <person name="Li Y."/>
            <person name="Zhao S.-W."/>
            <person name="Mao J.-F."/>
            <person name="Jia S.-G."/>
            <person name="Mao Y.-M."/>
        </authorList>
    </citation>
    <scope>NUCLEOTIDE SEQUENCE</scope>
    <source>
        <strain evidence="2">AT0</strain>
        <tissue evidence="2">Leaf</tissue>
    </source>
</reference>
<evidence type="ECO:0000256" key="1">
    <source>
        <dbReference type="SAM" id="MobiDB-lite"/>
    </source>
</evidence>
<name>A0A978ULT2_ZIZJJ</name>
<comment type="caution">
    <text evidence="2">The sequence shown here is derived from an EMBL/GenBank/DDBJ whole genome shotgun (WGS) entry which is preliminary data.</text>
</comment>
<feature type="region of interest" description="Disordered" evidence="1">
    <location>
        <begin position="43"/>
        <end position="90"/>
    </location>
</feature>
<gene>
    <name evidence="2" type="ORF">FEM48_Zijuj10G0063200</name>
</gene>
<feature type="compositionally biased region" description="Basic and acidic residues" evidence="1">
    <location>
        <begin position="61"/>
        <end position="82"/>
    </location>
</feature>
<evidence type="ECO:0000313" key="2">
    <source>
        <dbReference type="EMBL" id="KAH7515784.1"/>
    </source>
</evidence>